<dbReference type="InterPro" id="IPR026983">
    <property type="entry name" value="DHC"/>
</dbReference>
<feature type="compositionally biased region" description="Polar residues" evidence="1">
    <location>
        <begin position="305"/>
        <end position="322"/>
    </location>
</feature>
<protein>
    <recommendedName>
        <fullName evidence="2">Dynein heavy chain hydrolytic ATP-binding dynein motor region domain-containing protein</fullName>
    </recommendedName>
</protein>
<dbReference type="PANTHER" id="PTHR46961:SF15">
    <property type="entry name" value="AAA+ ATPASE DOMAIN-CONTAINING PROTEIN"/>
    <property type="match status" value="1"/>
</dbReference>
<reference evidence="3" key="1">
    <citation type="submission" date="2020-06" db="EMBL/GenBank/DDBJ databases">
        <title>Draft genome of Bugula neritina, a colonial animal packing powerful symbionts and potential medicines.</title>
        <authorList>
            <person name="Rayko M."/>
        </authorList>
    </citation>
    <scope>NUCLEOTIDE SEQUENCE [LARGE SCALE GENOMIC DNA]</scope>
    <source>
        <strain evidence="3">Kwan_BN1</strain>
    </source>
</reference>
<accession>A0A7J7JUP8</accession>
<name>A0A7J7JUP8_BUGNE</name>
<dbReference type="EMBL" id="VXIV02001757">
    <property type="protein sequence ID" value="KAF6030092.1"/>
    <property type="molecule type" value="Genomic_DNA"/>
</dbReference>
<organism evidence="3 4">
    <name type="scientific">Bugula neritina</name>
    <name type="common">Brown bryozoan</name>
    <name type="synonym">Sertularia neritina</name>
    <dbReference type="NCBI Taxonomy" id="10212"/>
    <lineage>
        <taxon>Eukaryota</taxon>
        <taxon>Metazoa</taxon>
        <taxon>Spiralia</taxon>
        <taxon>Lophotrochozoa</taxon>
        <taxon>Bryozoa</taxon>
        <taxon>Gymnolaemata</taxon>
        <taxon>Cheilostomatida</taxon>
        <taxon>Flustrina</taxon>
        <taxon>Buguloidea</taxon>
        <taxon>Bugulidae</taxon>
        <taxon>Bugula</taxon>
    </lineage>
</organism>
<dbReference type="Pfam" id="PF12774">
    <property type="entry name" value="AAA_6"/>
    <property type="match status" value="1"/>
</dbReference>
<dbReference type="SUPFAM" id="SSF52540">
    <property type="entry name" value="P-loop containing nucleoside triphosphate hydrolases"/>
    <property type="match status" value="1"/>
</dbReference>
<comment type="caution">
    <text evidence="3">The sequence shown here is derived from an EMBL/GenBank/DDBJ whole genome shotgun (WGS) entry which is preliminary data.</text>
</comment>
<evidence type="ECO:0000313" key="3">
    <source>
        <dbReference type="EMBL" id="KAF6030092.1"/>
    </source>
</evidence>
<dbReference type="GO" id="GO:0007018">
    <property type="term" value="P:microtubule-based movement"/>
    <property type="evidence" value="ECO:0007669"/>
    <property type="project" value="InterPro"/>
</dbReference>
<dbReference type="GO" id="GO:0045505">
    <property type="term" value="F:dynein intermediate chain binding"/>
    <property type="evidence" value="ECO:0007669"/>
    <property type="project" value="InterPro"/>
</dbReference>
<dbReference type="OrthoDB" id="447173at2759"/>
<dbReference type="InterPro" id="IPR035699">
    <property type="entry name" value="AAA_6"/>
</dbReference>
<dbReference type="AlphaFoldDB" id="A0A7J7JUP8"/>
<dbReference type="Gene3D" id="3.40.50.300">
    <property type="entry name" value="P-loop containing nucleotide triphosphate hydrolases"/>
    <property type="match status" value="1"/>
</dbReference>
<dbReference type="Proteomes" id="UP000593567">
    <property type="component" value="Unassembled WGS sequence"/>
</dbReference>
<keyword evidence="4" id="KW-1185">Reference proteome</keyword>
<dbReference type="InterPro" id="IPR027417">
    <property type="entry name" value="P-loop_NTPase"/>
</dbReference>
<feature type="region of interest" description="Disordered" evidence="1">
    <location>
        <begin position="273"/>
        <end position="322"/>
    </location>
</feature>
<proteinExistence type="predicted"/>
<feature type="compositionally biased region" description="Basic and acidic residues" evidence="1">
    <location>
        <begin position="287"/>
        <end position="304"/>
    </location>
</feature>
<dbReference type="GO" id="GO:0030286">
    <property type="term" value="C:dynein complex"/>
    <property type="evidence" value="ECO:0007669"/>
    <property type="project" value="InterPro"/>
</dbReference>
<evidence type="ECO:0000256" key="1">
    <source>
        <dbReference type="SAM" id="MobiDB-lite"/>
    </source>
</evidence>
<feature type="domain" description="Dynein heavy chain hydrolytic ATP-binding dynein motor region" evidence="2">
    <location>
        <begin position="122"/>
        <end position="249"/>
    </location>
</feature>
<gene>
    <name evidence="3" type="ORF">EB796_011605</name>
</gene>
<dbReference type="Gene3D" id="1.20.58.1120">
    <property type="match status" value="1"/>
</dbReference>
<sequence>MAMLYYWTKECESGITELRYERRAIQNTKARFQANIAKIPTALARNSFRNLEEQMMPLHRLRLETLFTQSFYLRDMLDVMGTRKIRETTDFDWRRNPRLYYQEVEDEKMAPVIYILENKFSYGCEFYGNQVGIAMTSITERCFLTMSQALSSSHGVILQGPQAVGKTETVKGFGVLFSNFISVLHCDMNMSPHSLGKLMQGVPLDGYWVCFDEVHLMRREAMAVLLQCASTLFNALKISRETVEINGDEDSKAFLNLNILTAVLKRSVMKRKNMRGDTVDRQSTTMEKNRSETVDKKVTLEESRSNSQASGALNSAGSVISE</sequence>
<dbReference type="PANTHER" id="PTHR46961">
    <property type="entry name" value="DYNEIN HEAVY CHAIN 1, AXONEMAL-LIKE PROTEIN"/>
    <property type="match status" value="1"/>
</dbReference>
<evidence type="ECO:0000259" key="2">
    <source>
        <dbReference type="Pfam" id="PF12774"/>
    </source>
</evidence>
<dbReference type="GO" id="GO:0051959">
    <property type="term" value="F:dynein light intermediate chain binding"/>
    <property type="evidence" value="ECO:0007669"/>
    <property type="project" value="InterPro"/>
</dbReference>
<evidence type="ECO:0000313" key="4">
    <source>
        <dbReference type="Proteomes" id="UP000593567"/>
    </source>
</evidence>
<dbReference type="GO" id="GO:0005524">
    <property type="term" value="F:ATP binding"/>
    <property type="evidence" value="ECO:0007669"/>
    <property type="project" value="InterPro"/>
</dbReference>